<dbReference type="AlphaFoldDB" id="A0A8J5GFZ5"/>
<protein>
    <recommendedName>
        <fullName evidence="7">C3H1-type domain-containing protein</fullName>
    </recommendedName>
</protein>
<feature type="domain" description="C3H1-type" evidence="7">
    <location>
        <begin position="427"/>
        <end position="455"/>
    </location>
</feature>
<reference evidence="8 9" key="1">
    <citation type="submission" date="2020-08" db="EMBL/GenBank/DDBJ databases">
        <title>Plant Genome Project.</title>
        <authorList>
            <person name="Zhang R.-G."/>
        </authorList>
    </citation>
    <scope>NUCLEOTIDE SEQUENCE [LARGE SCALE GENOMIC DNA]</scope>
    <source>
        <tissue evidence="8">Rhizome</tissue>
    </source>
</reference>
<feature type="compositionally biased region" description="Basic and acidic residues" evidence="6">
    <location>
        <begin position="225"/>
        <end position="241"/>
    </location>
</feature>
<evidence type="ECO:0000256" key="6">
    <source>
        <dbReference type="SAM" id="MobiDB-lite"/>
    </source>
</evidence>
<feature type="compositionally biased region" description="Basic and acidic residues" evidence="6">
    <location>
        <begin position="67"/>
        <end position="76"/>
    </location>
</feature>
<dbReference type="PANTHER" id="PTHR12506:SF20">
    <property type="entry name" value="ZINC FINGER CCCH DOMAIN-CONTAINING PROTEIN 67"/>
    <property type="match status" value="1"/>
</dbReference>
<organism evidence="8 9">
    <name type="scientific">Zingiber officinale</name>
    <name type="common">Ginger</name>
    <name type="synonym">Amomum zingiber</name>
    <dbReference type="NCBI Taxonomy" id="94328"/>
    <lineage>
        <taxon>Eukaryota</taxon>
        <taxon>Viridiplantae</taxon>
        <taxon>Streptophyta</taxon>
        <taxon>Embryophyta</taxon>
        <taxon>Tracheophyta</taxon>
        <taxon>Spermatophyta</taxon>
        <taxon>Magnoliopsida</taxon>
        <taxon>Liliopsida</taxon>
        <taxon>Zingiberales</taxon>
        <taxon>Zingiberaceae</taxon>
        <taxon>Zingiber</taxon>
    </lineage>
</organism>
<evidence type="ECO:0000256" key="5">
    <source>
        <dbReference type="PROSITE-ProRule" id="PRU00723"/>
    </source>
</evidence>
<accession>A0A8J5GFZ5</accession>
<dbReference type="SMART" id="SM00356">
    <property type="entry name" value="ZnF_C3H1"/>
    <property type="match status" value="3"/>
</dbReference>
<dbReference type="GO" id="GO:0003677">
    <property type="term" value="F:DNA binding"/>
    <property type="evidence" value="ECO:0007669"/>
    <property type="project" value="UniProtKB-KW"/>
</dbReference>
<dbReference type="Gene3D" id="2.30.30.1190">
    <property type="match status" value="1"/>
</dbReference>
<feature type="region of interest" description="Disordered" evidence="6">
    <location>
        <begin position="103"/>
        <end position="135"/>
    </location>
</feature>
<evidence type="ECO:0000313" key="8">
    <source>
        <dbReference type="EMBL" id="KAG6499667.1"/>
    </source>
</evidence>
<dbReference type="PROSITE" id="PS50103">
    <property type="entry name" value="ZF_C3H1"/>
    <property type="match status" value="3"/>
</dbReference>
<dbReference type="InterPro" id="IPR036855">
    <property type="entry name" value="Znf_CCCH_sf"/>
</dbReference>
<name>A0A8J5GFZ5_ZINOF</name>
<feature type="compositionally biased region" description="Basic residues" evidence="6">
    <location>
        <begin position="108"/>
        <end position="120"/>
    </location>
</feature>
<keyword evidence="3 5" id="KW-0862">Zinc</keyword>
<gene>
    <name evidence="8" type="ORF">ZIOFF_039457</name>
</gene>
<feature type="region of interest" description="Disordered" evidence="6">
    <location>
        <begin position="377"/>
        <end position="418"/>
    </location>
</feature>
<evidence type="ECO:0000313" key="9">
    <source>
        <dbReference type="Proteomes" id="UP000734854"/>
    </source>
</evidence>
<dbReference type="SUPFAM" id="SSF90229">
    <property type="entry name" value="CCCH zinc finger"/>
    <property type="match status" value="3"/>
</dbReference>
<dbReference type="GO" id="GO:0003729">
    <property type="term" value="F:mRNA binding"/>
    <property type="evidence" value="ECO:0007669"/>
    <property type="project" value="UniProtKB-ARBA"/>
</dbReference>
<dbReference type="EMBL" id="JACMSC010000011">
    <property type="protein sequence ID" value="KAG6499667.1"/>
    <property type="molecule type" value="Genomic_DNA"/>
</dbReference>
<feature type="zinc finger region" description="C3H1-type" evidence="5">
    <location>
        <begin position="427"/>
        <end position="455"/>
    </location>
</feature>
<dbReference type="Pfam" id="PF00642">
    <property type="entry name" value="zf-CCCH"/>
    <property type="match status" value="2"/>
</dbReference>
<feature type="zinc finger region" description="C3H1-type" evidence="5">
    <location>
        <begin position="83"/>
        <end position="111"/>
    </location>
</feature>
<evidence type="ECO:0000259" key="7">
    <source>
        <dbReference type="PROSITE" id="PS50103"/>
    </source>
</evidence>
<evidence type="ECO:0000256" key="1">
    <source>
        <dbReference type="ARBA" id="ARBA00022723"/>
    </source>
</evidence>
<feature type="zinc finger region" description="C3H1-type" evidence="5">
    <location>
        <begin position="472"/>
        <end position="500"/>
    </location>
</feature>
<dbReference type="Pfam" id="PF14608">
    <property type="entry name" value="zf-CCCH_2"/>
    <property type="match status" value="1"/>
</dbReference>
<dbReference type="GO" id="GO:0008270">
    <property type="term" value="F:zinc ion binding"/>
    <property type="evidence" value="ECO:0007669"/>
    <property type="project" value="UniProtKB-KW"/>
</dbReference>
<keyword evidence="1 5" id="KW-0479">Metal-binding</keyword>
<dbReference type="InterPro" id="IPR000571">
    <property type="entry name" value="Znf_CCCH"/>
</dbReference>
<keyword evidence="2 5" id="KW-0863">Zinc-finger</keyword>
<evidence type="ECO:0000256" key="2">
    <source>
        <dbReference type="ARBA" id="ARBA00022771"/>
    </source>
</evidence>
<feature type="domain" description="C3H1-type" evidence="7">
    <location>
        <begin position="472"/>
        <end position="500"/>
    </location>
</feature>
<dbReference type="Gene3D" id="4.10.1000.10">
    <property type="entry name" value="Zinc finger, CCCH-type"/>
    <property type="match status" value="1"/>
</dbReference>
<feature type="domain" description="C3H1-type" evidence="7">
    <location>
        <begin position="83"/>
        <end position="111"/>
    </location>
</feature>
<keyword evidence="4" id="KW-0238">DNA-binding</keyword>
<sequence>MGFVEAKLVLNNDELPPSPSLHSLDVVLADVARLEVGEKPGNGVDAPGIAVAQANAGVDPDPGSPKKGVEEAEKEVPMQFPQRSEAPDCAFYMKTGACKFGSACKFNHPPKRRKPKVRAKKGAENVQLPKNAKGKQKECLFKKDDKVEKQTSSRRLQQEDCKFQKNAIGKQMPPFKKFEQSEEKADQMERHWLRSEQDDSKFQNKAVGKQIPPFKKFVQTEKKADEVEKNCSTSGKEDSKIPKNFIGKQMPPFKKFVQIEEKIPKNFIGKQIPPFKKFVQIEEKTDEVEKHCSMSELEDSKTDKLEKHCSTSELEDSKLQRNAIRKQKRLFKKFEQTEKKADEAEKQCSMLEQEDREFQKNAIEKQIPLFKRFEQTEKKSDEVEKQSSRSEQEDSKADEVEKHSRWEQEDSKATEKMSKEAISGNIGIGIPECKFYKTSGKCKYGKSCKYTHSLKKIEVAPLALNFLGLPVRPGEKECPYYICTGNCKYAANCKYHHPEPTVATLEQGALPACQIGGSEQQISCGVSSLPVTPSPTQGAFHFLNPLTAASSSLPLTECNGYQIDPKRPGETECQYHSKVHPSDALLHS</sequence>
<evidence type="ECO:0000256" key="4">
    <source>
        <dbReference type="ARBA" id="ARBA00023125"/>
    </source>
</evidence>
<feature type="region of interest" description="Disordered" evidence="6">
    <location>
        <begin position="225"/>
        <end position="247"/>
    </location>
</feature>
<proteinExistence type="predicted"/>
<dbReference type="InterPro" id="IPR050974">
    <property type="entry name" value="Plant_ZF_CCCH"/>
</dbReference>
<evidence type="ECO:0000256" key="3">
    <source>
        <dbReference type="ARBA" id="ARBA00022833"/>
    </source>
</evidence>
<comment type="caution">
    <text evidence="8">The sequence shown here is derived from an EMBL/GenBank/DDBJ whole genome shotgun (WGS) entry which is preliminary data.</text>
</comment>
<dbReference type="Proteomes" id="UP000734854">
    <property type="component" value="Unassembled WGS sequence"/>
</dbReference>
<keyword evidence="9" id="KW-1185">Reference proteome</keyword>
<dbReference type="PANTHER" id="PTHR12506">
    <property type="entry name" value="PROTEIN PHOSPHATASE RELATED"/>
    <property type="match status" value="1"/>
</dbReference>
<feature type="region of interest" description="Disordered" evidence="6">
    <location>
        <begin position="54"/>
        <end position="80"/>
    </location>
</feature>